<dbReference type="Proteomes" id="UP000612808">
    <property type="component" value="Unassembled WGS sequence"/>
</dbReference>
<sequence length="529" mass="59171">MSQRDREATAVSRRALVRGALLAGGALAVPVLGGRRASGAPALVRSGRPVLTHGTQVGDVEYGTGTVWTRADKPARMVVEVSTDPGFRRVRRVRGPLLTPDTDLTGKAVLHGLPDGRDIHYRVTAVDPDDDTLASEPLTGRFRTVPAKPRDVSFLWSGDLGGQGWGIDPSRGGYRIFDAMRSLDPDFYLCNGDNVYADDPFESQVTLPDGSLWRNIVTPEKSKVAETLAEYRGQYKYNLLDEPLRRFYAQVAQVQQWDDHETHNNWYPGELLDDDQYTEKRVDVLKYRARQAWHEYTPITPKYDKDGRIYRVLHHGPLLDVFVLDMRWYRDANSTDRQDFNDGGILGREQAEWLKRELAASKATWKVISNDMPLGIVVKDGTEGKPNFEAVSQGDNGKPLGRELQIAEILSFLKREDIRNVVWLTTDVHYTAAQYFDPAKAAFTDFNPFWQFVSGPLNAGSFPAGAIDGTFGCQQVFLKSPATANASPATEYQFFGQVSIDAASRELTVRLRDNSGAVLWTRAIPPHRR</sequence>
<protein>
    <submittedName>
        <fullName evidence="3">Alkaline phosphatase</fullName>
    </submittedName>
</protein>
<dbReference type="PROSITE" id="PS51318">
    <property type="entry name" value="TAT"/>
    <property type="match status" value="1"/>
</dbReference>
<dbReference type="InterPro" id="IPR032093">
    <property type="entry name" value="PhoD_N"/>
</dbReference>
<keyword evidence="4" id="KW-1185">Reference proteome</keyword>
<evidence type="ECO:0000313" key="3">
    <source>
        <dbReference type="EMBL" id="GID13830.1"/>
    </source>
</evidence>
<dbReference type="InterPro" id="IPR018946">
    <property type="entry name" value="PhoD-like_MPP"/>
</dbReference>
<evidence type="ECO:0000313" key="4">
    <source>
        <dbReference type="Proteomes" id="UP000612808"/>
    </source>
</evidence>
<dbReference type="SUPFAM" id="SSF56300">
    <property type="entry name" value="Metallo-dependent phosphatases"/>
    <property type="match status" value="1"/>
</dbReference>
<comment type="caution">
    <text evidence="3">The sequence shown here is derived from an EMBL/GenBank/DDBJ whole genome shotgun (WGS) entry which is preliminary data.</text>
</comment>
<accession>A0A8J3J3A1</accession>
<gene>
    <name evidence="3" type="ORF">Aru02nite_47190</name>
</gene>
<evidence type="ECO:0000259" key="2">
    <source>
        <dbReference type="Pfam" id="PF16655"/>
    </source>
</evidence>
<dbReference type="PANTHER" id="PTHR43606:SF1">
    <property type="entry name" value="PHOD-LIKE PHOSPHATASE METALLOPHOSPHATASE DOMAIN-CONTAINING PROTEIN"/>
    <property type="match status" value="1"/>
</dbReference>
<dbReference type="AlphaFoldDB" id="A0A8J3J3A1"/>
<dbReference type="InterPro" id="IPR029052">
    <property type="entry name" value="Metallo-depent_PP-like"/>
</dbReference>
<name>A0A8J3J3A1_9ACTN</name>
<dbReference type="Pfam" id="PF16655">
    <property type="entry name" value="PhoD_N"/>
    <property type="match status" value="1"/>
</dbReference>
<organism evidence="3 4">
    <name type="scientific">Actinocatenispora rupis</name>
    <dbReference type="NCBI Taxonomy" id="519421"/>
    <lineage>
        <taxon>Bacteria</taxon>
        <taxon>Bacillati</taxon>
        <taxon>Actinomycetota</taxon>
        <taxon>Actinomycetes</taxon>
        <taxon>Micromonosporales</taxon>
        <taxon>Micromonosporaceae</taxon>
        <taxon>Actinocatenispora</taxon>
    </lineage>
</organism>
<feature type="domain" description="Phospholipase D N-terminal" evidence="2">
    <location>
        <begin position="53"/>
        <end position="144"/>
    </location>
</feature>
<dbReference type="InterPro" id="IPR006311">
    <property type="entry name" value="TAT_signal"/>
</dbReference>
<dbReference type="Gene3D" id="2.60.40.380">
    <property type="entry name" value="Purple acid phosphatase-like, N-terminal"/>
    <property type="match status" value="1"/>
</dbReference>
<evidence type="ECO:0000259" key="1">
    <source>
        <dbReference type="Pfam" id="PF09423"/>
    </source>
</evidence>
<dbReference type="PANTHER" id="PTHR43606">
    <property type="entry name" value="PHOSPHATASE, PUTATIVE (AFU_ORTHOLOGUE AFUA_6G08710)-RELATED"/>
    <property type="match status" value="1"/>
</dbReference>
<reference evidence="3" key="1">
    <citation type="submission" date="2021-01" db="EMBL/GenBank/DDBJ databases">
        <title>Whole genome shotgun sequence of Actinocatenispora rupis NBRC 107355.</title>
        <authorList>
            <person name="Komaki H."/>
            <person name="Tamura T."/>
        </authorList>
    </citation>
    <scope>NUCLEOTIDE SEQUENCE</scope>
    <source>
        <strain evidence="3">NBRC 107355</strain>
    </source>
</reference>
<proteinExistence type="predicted"/>
<dbReference type="Gene3D" id="3.60.21.70">
    <property type="entry name" value="PhoD-like phosphatase"/>
    <property type="match status" value="1"/>
</dbReference>
<dbReference type="InterPro" id="IPR052900">
    <property type="entry name" value="Phospholipid_Metab_Enz"/>
</dbReference>
<dbReference type="InterPro" id="IPR038607">
    <property type="entry name" value="PhoD-like_sf"/>
</dbReference>
<dbReference type="Pfam" id="PF09423">
    <property type="entry name" value="PhoD"/>
    <property type="match status" value="1"/>
</dbReference>
<feature type="domain" description="PhoD-like phosphatase metallophosphatase" evidence="1">
    <location>
        <begin position="161"/>
        <end position="511"/>
    </location>
</feature>
<dbReference type="EMBL" id="BOMB01000027">
    <property type="protein sequence ID" value="GID13830.1"/>
    <property type="molecule type" value="Genomic_DNA"/>
</dbReference>